<dbReference type="Gramene" id="OPUNC06G11070.1">
    <property type="protein sequence ID" value="OPUNC06G11070.1"/>
    <property type="gene ID" value="OPUNC06G11070"/>
</dbReference>
<name>A0A0E0LAM5_ORYPU</name>
<dbReference type="HOGENOM" id="CLU_2076925_0_0_1"/>
<dbReference type="EnsemblPlants" id="OPUNC06G11070.1">
    <property type="protein sequence ID" value="OPUNC06G11070.1"/>
    <property type="gene ID" value="OPUNC06G11070"/>
</dbReference>
<evidence type="ECO:0000313" key="2">
    <source>
        <dbReference type="EnsemblPlants" id="OPUNC06G11070.1"/>
    </source>
</evidence>
<sequence>MHLRVCRLPTTGVACTPLSLRRVKWGWERGTIGSSLLPPPACGDPRWACAAGLSTLRCRYVRLVASSPSLQRQWRAPAVDGVTHLSPPSPPLPSGEESNEQTYTARRRGVKLVCERKQ</sequence>
<reference evidence="2" key="1">
    <citation type="submission" date="2015-04" db="UniProtKB">
        <authorList>
            <consortium name="EnsemblPlants"/>
        </authorList>
    </citation>
    <scope>IDENTIFICATION</scope>
</reference>
<evidence type="ECO:0000256" key="1">
    <source>
        <dbReference type="SAM" id="MobiDB-lite"/>
    </source>
</evidence>
<protein>
    <submittedName>
        <fullName evidence="2">Uncharacterized protein</fullName>
    </submittedName>
</protein>
<feature type="region of interest" description="Disordered" evidence="1">
    <location>
        <begin position="78"/>
        <end position="109"/>
    </location>
</feature>
<dbReference type="AlphaFoldDB" id="A0A0E0LAM5"/>
<evidence type="ECO:0000313" key="3">
    <source>
        <dbReference type="Proteomes" id="UP000026962"/>
    </source>
</evidence>
<reference evidence="2" key="2">
    <citation type="submission" date="2018-05" db="EMBL/GenBank/DDBJ databases">
        <title>OpunRS2 (Oryza punctata Reference Sequence Version 2).</title>
        <authorList>
            <person name="Zhang J."/>
            <person name="Kudrna D."/>
            <person name="Lee S."/>
            <person name="Talag J."/>
            <person name="Welchert J."/>
            <person name="Wing R.A."/>
        </authorList>
    </citation>
    <scope>NUCLEOTIDE SEQUENCE [LARGE SCALE GENOMIC DNA]</scope>
</reference>
<accession>A0A0E0LAM5</accession>
<organism evidence="2">
    <name type="scientific">Oryza punctata</name>
    <name type="common">Red rice</name>
    <dbReference type="NCBI Taxonomy" id="4537"/>
    <lineage>
        <taxon>Eukaryota</taxon>
        <taxon>Viridiplantae</taxon>
        <taxon>Streptophyta</taxon>
        <taxon>Embryophyta</taxon>
        <taxon>Tracheophyta</taxon>
        <taxon>Spermatophyta</taxon>
        <taxon>Magnoliopsida</taxon>
        <taxon>Liliopsida</taxon>
        <taxon>Poales</taxon>
        <taxon>Poaceae</taxon>
        <taxon>BOP clade</taxon>
        <taxon>Oryzoideae</taxon>
        <taxon>Oryzeae</taxon>
        <taxon>Oryzinae</taxon>
        <taxon>Oryza</taxon>
    </lineage>
</organism>
<keyword evidence="3" id="KW-1185">Reference proteome</keyword>
<proteinExistence type="predicted"/>
<dbReference type="Proteomes" id="UP000026962">
    <property type="component" value="Chromosome 6"/>
</dbReference>